<name>A0A9P6UJL5_9FUNG</name>
<keyword evidence="3" id="KW-0949">S-adenosyl-L-methionine</keyword>
<reference evidence="5" key="1">
    <citation type="journal article" date="2020" name="Fungal Divers.">
        <title>Resolving the Mortierellaceae phylogeny through synthesis of multi-gene phylogenetics and phylogenomics.</title>
        <authorList>
            <person name="Vandepol N."/>
            <person name="Liber J."/>
            <person name="Desiro A."/>
            <person name="Na H."/>
            <person name="Kennedy M."/>
            <person name="Barry K."/>
            <person name="Grigoriev I.V."/>
            <person name="Miller A.N."/>
            <person name="O'Donnell K."/>
            <person name="Stajich J.E."/>
            <person name="Bonito G."/>
        </authorList>
    </citation>
    <scope>NUCLEOTIDE SEQUENCE</scope>
    <source>
        <strain evidence="5">NVP60</strain>
    </source>
</reference>
<dbReference type="AlphaFoldDB" id="A0A9P6UJL5"/>
<organism evidence="5 6">
    <name type="scientific">Linnemannia gamsii</name>
    <dbReference type="NCBI Taxonomy" id="64522"/>
    <lineage>
        <taxon>Eukaryota</taxon>
        <taxon>Fungi</taxon>
        <taxon>Fungi incertae sedis</taxon>
        <taxon>Mucoromycota</taxon>
        <taxon>Mortierellomycotina</taxon>
        <taxon>Mortierellomycetes</taxon>
        <taxon>Mortierellales</taxon>
        <taxon>Mortierellaceae</taxon>
        <taxon>Linnemannia</taxon>
    </lineage>
</organism>
<evidence type="ECO:0000256" key="1">
    <source>
        <dbReference type="ARBA" id="ARBA00022603"/>
    </source>
</evidence>
<protein>
    <recommendedName>
        <fullName evidence="4">Methyltransferase domain-containing protein</fullName>
    </recommendedName>
</protein>
<dbReference type="Pfam" id="PF13649">
    <property type="entry name" value="Methyltransf_25"/>
    <property type="match status" value="1"/>
</dbReference>
<keyword evidence="2" id="KW-0808">Transferase</keyword>
<dbReference type="Proteomes" id="UP000823405">
    <property type="component" value="Unassembled WGS sequence"/>
</dbReference>
<evidence type="ECO:0000256" key="3">
    <source>
        <dbReference type="ARBA" id="ARBA00022691"/>
    </source>
</evidence>
<evidence type="ECO:0000313" key="5">
    <source>
        <dbReference type="EMBL" id="KAG0308660.1"/>
    </source>
</evidence>
<gene>
    <name evidence="5" type="ORF">BGZ97_013308</name>
</gene>
<accession>A0A9P6UJL5</accession>
<comment type="caution">
    <text evidence="5">The sequence shown here is derived from an EMBL/GenBank/DDBJ whole genome shotgun (WGS) entry which is preliminary data.</text>
</comment>
<dbReference type="SUPFAM" id="SSF53335">
    <property type="entry name" value="S-adenosyl-L-methionine-dependent methyltransferases"/>
    <property type="match status" value="1"/>
</dbReference>
<dbReference type="EMBL" id="JAAAIN010000983">
    <property type="protein sequence ID" value="KAG0308660.1"/>
    <property type="molecule type" value="Genomic_DNA"/>
</dbReference>
<feature type="domain" description="Methyltransferase" evidence="4">
    <location>
        <begin position="110"/>
        <end position="210"/>
    </location>
</feature>
<evidence type="ECO:0000256" key="2">
    <source>
        <dbReference type="ARBA" id="ARBA00022679"/>
    </source>
</evidence>
<dbReference type="InterPro" id="IPR041698">
    <property type="entry name" value="Methyltransf_25"/>
</dbReference>
<dbReference type="CDD" id="cd02440">
    <property type="entry name" value="AdoMet_MTases"/>
    <property type="match status" value="1"/>
</dbReference>
<sequence>MPPPLNQARPYDDSVIFLTDKDVLAIATSMAPLSQPAAACYGRVDDPESYVPTAWWKSVFGDNLYLQTDGDVVEDPDITLEEIRLLETHEPIRSIFQSTPCSASSERTRILDLCCGQGRHVLQLAELYPHLELHGHDQSQYLIELAQSRAAAVNVSDRTSFTIGDCRAIPHNDNSFELVMVMGNSFGYFATDNANTNLLKEIRRILKPGGFAVLDIPDGAYLRKNFSARGWEWIDDTMIVCRERELSKDKKRLISREVVMLTGKGVIRDQFYAECLYDLAEVLQLVRKSGLVSEQKEKDVGENTLGRDMSKRGEDLGMMENRHLVLVSKPSL</sequence>
<keyword evidence="1" id="KW-0489">Methyltransferase</keyword>
<dbReference type="GO" id="GO:0032259">
    <property type="term" value="P:methylation"/>
    <property type="evidence" value="ECO:0007669"/>
    <property type="project" value="UniProtKB-KW"/>
</dbReference>
<dbReference type="GO" id="GO:0008168">
    <property type="term" value="F:methyltransferase activity"/>
    <property type="evidence" value="ECO:0007669"/>
    <property type="project" value="UniProtKB-KW"/>
</dbReference>
<dbReference type="PANTHER" id="PTHR43464:SF19">
    <property type="entry name" value="UBIQUINONE BIOSYNTHESIS O-METHYLTRANSFERASE, MITOCHONDRIAL"/>
    <property type="match status" value="1"/>
</dbReference>
<dbReference type="PANTHER" id="PTHR43464">
    <property type="entry name" value="METHYLTRANSFERASE"/>
    <property type="match status" value="1"/>
</dbReference>
<dbReference type="Gene3D" id="3.40.50.150">
    <property type="entry name" value="Vaccinia Virus protein VP39"/>
    <property type="match status" value="1"/>
</dbReference>
<keyword evidence="6" id="KW-1185">Reference proteome</keyword>
<dbReference type="Gene3D" id="2.20.25.110">
    <property type="entry name" value="S-adenosyl-L-methionine-dependent methyltransferases"/>
    <property type="match status" value="1"/>
</dbReference>
<proteinExistence type="predicted"/>
<dbReference type="InterPro" id="IPR029063">
    <property type="entry name" value="SAM-dependent_MTases_sf"/>
</dbReference>
<evidence type="ECO:0000259" key="4">
    <source>
        <dbReference type="Pfam" id="PF13649"/>
    </source>
</evidence>
<dbReference type="OrthoDB" id="2013972at2759"/>
<evidence type="ECO:0000313" key="6">
    <source>
        <dbReference type="Proteomes" id="UP000823405"/>
    </source>
</evidence>